<reference evidence="1 2" key="1">
    <citation type="submission" date="2017-07" db="EMBL/GenBank/DDBJ databases">
        <title>Comparative genomic analysis of Mesoplasma florum.</title>
        <authorList>
            <person name="Baby V."/>
            <person name="Lachance J.-C."/>
            <person name="Gagnon J."/>
            <person name="Lucier J.-F."/>
            <person name="Matteau D."/>
            <person name="Knight T.F."/>
            <person name="Rodrigue S."/>
        </authorList>
    </citation>
    <scope>NUCLEOTIDE SEQUENCE [LARGE SCALE GENOMIC DNA]</scope>
    <source>
        <strain evidence="1 2">W12</strain>
    </source>
</reference>
<accession>A0A2R3NYF3</accession>
<sequence length="111" mass="13227">MKFFKILLVSIILCSGLVTLYFAITSANFFGNKIVDNLNIKKVTFKDNEWRSFINKDGDIDKDKFISVFLLKLENQAYVENISFDFELNKVEVNIWNNYKNYKWFYQLEKA</sequence>
<dbReference type="AlphaFoldDB" id="A0A2R3NYF3"/>
<evidence type="ECO:0000313" key="2">
    <source>
        <dbReference type="Proteomes" id="UP000237990"/>
    </source>
</evidence>
<dbReference type="EMBL" id="CP022432">
    <property type="protein sequence ID" value="AVN66046.1"/>
    <property type="molecule type" value="Genomic_DNA"/>
</dbReference>
<proteinExistence type="predicted"/>
<organism evidence="1 2">
    <name type="scientific">Mesoplasma florum</name>
    <name type="common">Acholeplasma florum</name>
    <dbReference type="NCBI Taxonomy" id="2151"/>
    <lineage>
        <taxon>Bacteria</taxon>
        <taxon>Bacillati</taxon>
        <taxon>Mycoplasmatota</taxon>
        <taxon>Mollicutes</taxon>
        <taxon>Entomoplasmatales</taxon>
        <taxon>Entomoplasmataceae</taxon>
        <taxon>Mesoplasma</taxon>
    </lineage>
</organism>
<name>A0A2R3NYF3_MESFO</name>
<dbReference type="GeneID" id="2898193"/>
<dbReference type="Proteomes" id="UP000237990">
    <property type="component" value="Chromosome"/>
</dbReference>
<dbReference type="RefSeq" id="WP_011183492.1">
    <property type="nucleotide sequence ID" value="NZ_CP022432.1"/>
</dbReference>
<protein>
    <submittedName>
        <fullName evidence="1">Uncharacterized protein</fullName>
    </submittedName>
</protein>
<evidence type="ECO:0000313" key="1">
    <source>
        <dbReference type="EMBL" id="AVN66046.1"/>
    </source>
</evidence>
<gene>
    <name evidence="1" type="ORF">MflW12_6410</name>
</gene>